<organism evidence="1 2">
    <name type="scientific">Pandoraea capi</name>
    <dbReference type="NCBI Taxonomy" id="2508286"/>
    <lineage>
        <taxon>Bacteria</taxon>
        <taxon>Pseudomonadati</taxon>
        <taxon>Pseudomonadota</taxon>
        <taxon>Betaproteobacteria</taxon>
        <taxon>Burkholderiales</taxon>
        <taxon>Burkholderiaceae</taxon>
        <taxon>Pandoraea</taxon>
    </lineage>
</organism>
<name>A0ABY6WCC7_9BURK</name>
<accession>A0ABY6WCC7</accession>
<comment type="caution">
    <text evidence="1">The sequence shown here is derived from an EMBL/GenBank/DDBJ whole genome shotgun (WGS) entry which is preliminary data.</text>
</comment>
<dbReference type="RefSeq" id="WP_150723528.1">
    <property type="nucleotide sequence ID" value="NZ_CABPRV010000019.1"/>
</dbReference>
<dbReference type="EMBL" id="CABPRV010000019">
    <property type="protein sequence ID" value="VVE56073.1"/>
    <property type="molecule type" value="Genomic_DNA"/>
</dbReference>
<evidence type="ECO:0000313" key="1">
    <source>
        <dbReference type="EMBL" id="VVE56073.1"/>
    </source>
</evidence>
<gene>
    <name evidence="1" type="ORF">PCA20602_05070</name>
</gene>
<keyword evidence="2" id="KW-1185">Reference proteome</keyword>
<sequence length="107" mass="11900">MHACPIPDAVLADNDAVEMLRVWTAEKAMYCSMKVGMYQETRQISEEAVWGVILADVARQVSDALQRAYPAAPGTQADSLAMVRDHFLNELRAPSVESTEDAPQRRH</sequence>
<evidence type="ECO:0008006" key="3">
    <source>
        <dbReference type="Google" id="ProtNLM"/>
    </source>
</evidence>
<reference evidence="1 2" key="1">
    <citation type="submission" date="2019-08" db="EMBL/GenBank/DDBJ databases">
        <authorList>
            <person name="Peeters C."/>
        </authorList>
    </citation>
    <scope>NUCLEOTIDE SEQUENCE [LARGE SCALE GENOMIC DNA]</scope>
    <source>
        <strain evidence="1 2">LMG 20602</strain>
    </source>
</reference>
<protein>
    <recommendedName>
        <fullName evidence="3">DUF5076 domain-containing protein</fullName>
    </recommendedName>
</protein>
<dbReference type="InterPro" id="IPR031796">
    <property type="entry name" value="DUF5076"/>
</dbReference>
<dbReference type="Proteomes" id="UP000366065">
    <property type="component" value="Unassembled WGS sequence"/>
</dbReference>
<proteinExistence type="predicted"/>
<dbReference type="Pfam" id="PF16826">
    <property type="entry name" value="DUF5076"/>
    <property type="match status" value="1"/>
</dbReference>
<evidence type="ECO:0000313" key="2">
    <source>
        <dbReference type="Proteomes" id="UP000366065"/>
    </source>
</evidence>
<dbReference type="Gene3D" id="3.30.2370.10">
    <property type="entry name" value="putative pyruvate dehydrogenase"/>
    <property type="match status" value="1"/>
</dbReference>